<feature type="transmembrane region" description="Helical" evidence="4">
    <location>
        <begin position="31"/>
        <end position="51"/>
    </location>
</feature>
<gene>
    <name evidence="6" type="ORF">DFH07DRAFT_220536</name>
</gene>
<dbReference type="InterPro" id="IPR036640">
    <property type="entry name" value="ABC1_TM_sf"/>
</dbReference>
<evidence type="ECO:0000256" key="3">
    <source>
        <dbReference type="ARBA" id="ARBA00023136"/>
    </source>
</evidence>
<sequence length="80" mass="8817">MSDFLILLFYMPLSVVFCIIFLYVVSGWSSFVGMTTMIILYPLVGYALSLLQAIQKGRIEAADARIGTISESALDFSPLS</sequence>
<feature type="transmembrane region" description="Helical" evidence="4">
    <location>
        <begin position="7"/>
        <end position="25"/>
    </location>
</feature>
<dbReference type="GO" id="GO:0005524">
    <property type="term" value="F:ATP binding"/>
    <property type="evidence" value="ECO:0007669"/>
    <property type="project" value="InterPro"/>
</dbReference>
<dbReference type="Gene3D" id="1.20.1560.10">
    <property type="entry name" value="ABC transporter type 1, transmembrane domain"/>
    <property type="match status" value="1"/>
</dbReference>
<evidence type="ECO:0000313" key="6">
    <source>
        <dbReference type="EMBL" id="KAJ7728825.1"/>
    </source>
</evidence>
<dbReference type="InterPro" id="IPR011527">
    <property type="entry name" value="ABC1_TM_dom"/>
</dbReference>
<dbReference type="SUPFAM" id="SSF90123">
    <property type="entry name" value="ABC transporter transmembrane region"/>
    <property type="match status" value="1"/>
</dbReference>
<comment type="caution">
    <text evidence="6">The sequence shown here is derived from an EMBL/GenBank/DDBJ whole genome shotgun (WGS) entry which is preliminary data.</text>
</comment>
<accession>A0AAD7HWN8</accession>
<evidence type="ECO:0000313" key="7">
    <source>
        <dbReference type="Proteomes" id="UP001215280"/>
    </source>
</evidence>
<dbReference type="GO" id="GO:0140359">
    <property type="term" value="F:ABC-type transporter activity"/>
    <property type="evidence" value="ECO:0007669"/>
    <property type="project" value="InterPro"/>
</dbReference>
<evidence type="ECO:0000256" key="2">
    <source>
        <dbReference type="ARBA" id="ARBA00022989"/>
    </source>
</evidence>
<organism evidence="6 7">
    <name type="scientific">Mycena maculata</name>
    <dbReference type="NCBI Taxonomy" id="230809"/>
    <lineage>
        <taxon>Eukaryota</taxon>
        <taxon>Fungi</taxon>
        <taxon>Dikarya</taxon>
        <taxon>Basidiomycota</taxon>
        <taxon>Agaricomycotina</taxon>
        <taxon>Agaricomycetes</taxon>
        <taxon>Agaricomycetidae</taxon>
        <taxon>Agaricales</taxon>
        <taxon>Marasmiineae</taxon>
        <taxon>Mycenaceae</taxon>
        <taxon>Mycena</taxon>
    </lineage>
</organism>
<protein>
    <recommendedName>
        <fullName evidence="5">ABC transmembrane type-1 domain-containing protein</fullName>
    </recommendedName>
</protein>
<evidence type="ECO:0000256" key="4">
    <source>
        <dbReference type="SAM" id="Phobius"/>
    </source>
</evidence>
<dbReference type="EMBL" id="JARJLG010000202">
    <property type="protein sequence ID" value="KAJ7728825.1"/>
    <property type="molecule type" value="Genomic_DNA"/>
</dbReference>
<keyword evidence="1 4" id="KW-0812">Transmembrane</keyword>
<dbReference type="Proteomes" id="UP001215280">
    <property type="component" value="Unassembled WGS sequence"/>
</dbReference>
<keyword evidence="2 4" id="KW-1133">Transmembrane helix</keyword>
<keyword evidence="3 4" id="KW-0472">Membrane</keyword>
<dbReference type="GO" id="GO:0016020">
    <property type="term" value="C:membrane"/>
    <property type="evidence" value="ECO:0007669"/>
    <property type="project" value="InterPro"/>
</dbReference>
<keyword evidence="7" id="KW-1185">Reference proteome</keyword>
<evidence type="ECO:0000259" key="5">
    <source>
        <dbReference type="PROSITE" id="PS50929"/>
    </source>
</evidence>
<evidence type="ECO:0000256" key="1">
    <source>
        <dbReference type="ARBA" id="ARBA00022692"/>
    </source>
</evidence>
<reference evidence="6" key="1">
    <citation type="submission" date="2023-03" db="EMBL/GenBank/DDBJ databases">
        <title>Massive genome expansion in bonnet fungi (Mycena s.s.) driven by repeated elements and novel gene families across ecological guilds.</title>
        <authorList>
            <consortium name="Lawrence Berkeley National Laboratory"/>
            <person name="Harder C.B."/>
            <person name="Miyauchi S."/>
            <person name="Viragh M."/>
            <person name="Kuo A."/>
            <person name="Thoen E."/>
            <person name="Andreopoulos B."/>
            <person name="Lu D."/>
            <person name="Skrede I."/>
            <person name="Drula E."/>
            <person name="Henrissat B."/>
            <person name="Morin E."/>
            <person name="Kohler A."/>
            <person name="Barry K."/>
            <person name="LaButti K."/>
            <person name="Morin E."/>
            <person name="Salamov A."/>
            <person name="Lipzen A."/>
            <person name="Mereny Z."/>
            <person name="Hegedus B."/>
            <person name="Baldrian P."/>
            <person name="Stursova M."/>
            <person name="Weitz H."/>
            <person name="Taylor A."/>
            <person name="Grigoriev I.V."/>
            <person name="Nagy L.G."/>
            <person name="Martin F."/>
            <person name="Kauserud H."/>
        </authorList>
    </citation>
    <scope>NUCLEOTIDE SEQUENCE</scope>
    <source>
        <strain evidence="6">CBHHK188m</strain>
    </source>
</reference>
<dbReference type="AlphaFoldDB" id="A0AAD7HWN8"/>
<dbReference type="PROSITE" id="PS50929">
    <property type="entry name" value="ABC_TM1F"/>
    <property type="match status" value="1"/>
</dbReference>
<proteinExistence type="predicted"/>
<feature type="domain" description="ABC transmembrane type-1" evidence="5">
    <location>
        <begin position="1"/>
        <end position="72"/>
    </location>
</feature>
<name>A0AAD7HWN8_9AGAR</name>